<dbReference type="Pfam" id="PF16197">
    <property type="entry name" value="KAsynt_C_assoc"/>
    <property type="match status" value="1"/>
</dbReference>
<dbReference type="InterPro" id="IPR009081">
    <property type="entry name" value="PP-bd_ACP"/>
</dbReference>
<dbReference type="Gene3D" id="3.10.129.110">
    <property type="entry name" value="Polyketide synthase dehydratase"/>
    <property type="match status" value="1"/>
</dbReference>
<keyword evidence="7" id="KW-0012">Acyltransferase</keyword>
<evidence type="ECO:0000259" key="11">
    <source>
        <dbReference type="PROSITE" id="PS52004"/>
    </source>
</evidence>
<dbReference type="Gene3D" id="3.40.47.10">
    <property type="match status" value="1"/>
</dbReference>
<keyword evidence="4" id="KW-0808">Transferase</keyword>
<dbReference type="PROSITE" id="PS50075">
    <property type="entry name" value="CARRIER"/>
    <property type="match status" value="1"/>
</dbReference>
<dbReference type="InterPro" id="IPR049552">
    <property type="entry name" value="PKS_DH_N"/>
</dbReference>
<dbReference type="Pfam" id="PF00109">
    <property type="entry name" value="ketoacyl-synt"/>
    <property type="match status" value="1"/>
</dbReference>
<dbReference type="InterPro" id="IPR020807">
    <property type="entry name" value="PKS_DH"/>
</dbReference>
<evidence type="ECO:0000256" key="1">
    <source>
        <dbReference type="ARBA" id="ARBA00004792"/>
    </source>
</evidence>
<dbReference type="InterPro" id="IPR036291">
    <property type="entry name" value="NAD(P)-bd_dom_sf"/>
</dbReference>
<dbReference type="Gene3D" id="3.40.366.10">
    <property type="entry name" value="Malonyl-Coenzyme A Acyl Carrier Protein, domain 2"/>
    <property type="match status" value="1"/>
</dbReference>
<evidence type="ECO:0000256" key="6">
    <source>
        <dbReference type="ARBA" id="ARBA00023268"/>
    </source>
</evidence>
<keyword evidence="3" id="KW-0597">Phosphoprotein</keyword>
<dbReference type="Gene3D" id="1.10.1200.10">
    <property type="entry name" value="ACP-like"/>
    <property type="match status" value="1"/>
</dbReference>
<dbReference type="Pfam" id="PF00698">
    <property type="entry name" value="Acyl_transf_1"/>
    <property type="match status" value="1"/>
</dbReference>
<evidence type="ECO:0000256" key="8">
    <source>
        <dbReference type="PROSITE-ProRule" id="PRU01363"/>
    </source>
</evidence>
<dbReference type="Pfam" id="PF14765">
    <property type="entry name" value="PS-DH"/>
    <property type="match status" value="1"/>
</dbReference>
<evidence type="ECO:0000256" key="4">
    <source>
        <dbReference type="ARBA" id="ARBA00022679"/>
    </source>
</evidence>
<dbReference type="InterPro" id="IPR036736">
    <property type="entry name" value="ACP-like_sf"/>
</dbReference>
<dbReference type="InterPro" id="IPR014030">
    <property type="entry name" value="Ketoacyl_synth_N"/>
</dbReference>
<protein>
    <submittedName>
        <fullName evidence="13">SDR family NAD(P)-dependent oxidoreductase</fullName>
    </submittedName>
</protein>
<keyword evidence="5" id="KW-0045">Antibiotic biosynthesis</keyword>
<feature type="region of interest" description="N-terminal hotdog fold" evidence="8">
    <location>
        <begin position="31"/>
        <end position="156"/>
    </location>
</feature>
<evidence type="ECO:0000256" key="7">
    <source>
        <dbReference type="ARBA" id="ARBA00023315"/>
    </source>
</evidence>
<feature type="non-terminal residue" evidence="13">
    <location>
        <position position="1507"/>
    </location>
</feature>
<dbReference type="SUPFAM" id="SSF47336">
    <property type="entry name" value="ACP-like"/>
    <property type="match status" value="1"/>
</dbReference>
<dbReference type="Proteomes" id="UP001197114">
    <property type="component" value="Unassembled WGS sequence"/>
</dbReference>
<dbReference type="Gene3D" id="3.40.50.720">
    <property type="entry name" value="NAD(P)-binding Rossmann-like Domain"/>
    <property type="match status" value="1"/>
</dbReference>
<dbReference type="InterPro" id="IPR020841">
    <property type="entry name" value="PKS_Beta-ketoAc_synthase_dom"/>
</dbReference>
<dbReference type="InterPro" id="IPR001227">
    <property type="entry name" value="Ac_transferase_dom_sf"/>
</dbReference>
<dbReference type="RefSeq" id="WP_219691747.1">
    <property type="nucleotide sequence ID" value="NZ_WMBF01000496.1"/>
</dbReference>
<dbReference type="InterPro" id="IPR055123">
    <property type="entry name" value="SpnB-like_Rossmann"/>
</dbReference>
<sequence>PTYPFQHQHYWLETTAAAGDAGATGQAAVEHPLLGAAVELAGTDVTVLTGRLSSRTHDWLVDHAVSDTVLLPGTAFVEMALRAGDEVGGDHLEELTLRAPLVLSATDAVQLRVEVGEADDAGRRPVHVYSRPDGEGTGVPWTCHAAGALTSGGPATSAWAPRVWPPVGAVPVDIDGLYPSLTALGYQYGPAFQGVRAMWKHGDEVYAEVVLAPERHTEATAFGIHPALLDAALHAGLTPAGPGAERETEPPRLPFVWSDVRLYATGATHVRVRLTPTGHDTLAVRVADTEGAPVASVGSLAMRPVDPAKLDGARGGRHDALFRMEWVPVSPPARDAEQPPAGPWALVGDDGLGLGAVLDGARVRPYADLSELSGAFQELAATDSRPGLVLACQLPDDATALTEDTTDAEDAGQAGNAPSGAPAAARAALLKALSLVRSWLADERFADTRLVLITRGAVAAGPEERPDLASAPVWGLLRTAQTENPDRFVLLDIDEDERSLRALPAALAGGEPQLAVRGGAVLVPRLVRVAADGAPTPSRERTAWDPEGTVLVTGGTGTLGGLLTHHLAAEHGVRHLLLVSRRGPEAAGAGELVERLAGLGATATAVACDVADPEALSGVLAGIPAEHPLTAVVHLAGVLDDGLVSSLTPERLDAVLRPKADAAWHLHRLTRDRDLAAFVLFSSVMGALGGAGQGNYAAANVYLDALAAHRRAQGLPATSLAWGLWDQRSDMTGELDRADLARMARVGLTPLRSREGLALFDAAVALDEPTLVPARLDTARLAQGGGGPLPAVLGALVRPRAARRTAAAGAASGTGGGERFAGMSVAEAERELTEMVRAHAATVLGHATPEAVRPDSAFKQLGFDSLASVELRNHLNAATGLRLSPTAVFDHPTPAALARHLRGALLGETASAAGPALAAAAWDEPVAVVGLGCRLPGGVGSPEELWDLVASGSEAISGLPTNRGWDVAGLYDADPDRSGKSYVREAGFLSDPAAFDAPFFEISPREATAMDPQQRLLLEVAWEAIERAGIDPTTLRGSPTGVFVGAMTQEYGPLLHEPAEGLDGLLLTGKIASVISGRLAYFLGLEGPAITVDTACSSSLVALHQAAQALRQGECTLAVAAGVSVMTTPGVFTELSRQRGLAADGRIKAFAAAADGTGWGEGAGVLLLERLSDARRNGHPVLAVIRGSAVNQDGASNGLTAPHGPSQERVIRQALANARLTPDEVDVVEAHGTGTTLGDPIEAKALLATYGQGRPEERPLWLGSLKSNIGHTMAASGAAGVIKMVMALRNGVLPKTLHVDEPTPHVDWSVGAVELLTENQAWPETDRPRRAGISSFGISGTNAHLVLEQAPQGTEQGTEQSTDGTAEDVPEQPAVATDGPLPWVVSGKSVAALEAQAGRLGEFLATEAGADVSVADVGLSLAVSRSAFEHRAVVVGGDRADHKDALAALATGRPSPQVVTGTQVAEPGRTVLVFPGQGSQWVGMAVELLDSSPVFAARLGECAGAVE</sequence>
<comment type="pathway">
    <text evidence="1">Antibiotic biosynthesis.</text>
</comment>
<dbReference type="EMBL" id="WMBF01000496">
    <property type="protein sequence ID" value="MBW5425365.1"/>
    <property type="molecule type" value="Genomic_DNA"/>
</dbReference>
<feature type="domain" description="Carrier" evidence="10">
    <location>
        <begin position="830"/>
        <end position="905"/>
    </location>
</feature>
<dbReference type="InterPro" id="IPR016035">
    <property type="entry name" value="Acyl_Trfase/lysoPLipase"/>
</dbReference>
<dbReference type="Pfam" id="PF21089">
    <property type="entry name" value="PKS_DH_N"/>
    <property type="match status" value="1"/>
</dbReference>
<dbReference type="InterPro" id="IPR020806">
    <property type="entry name" value="PKS_PP-bd"/>
</dbReference>
<dbReference type="SMART" id="SM00825">
    <property type="entry name" value="PKS_KS"/>
    <property type="match status" value="1"/>
</dbReference>
<feature type="compositionally biased region" description="Polar residues" evidence="9">
    <location>
        <begin position="1351"/>
        <end position="1364"/>
    </location>
</feature>
<dbReference type="SMART" id="SM01294">
    <property type="entry name" value="PKS_PP_betabranch"/>
    <property type="match status" value="1"/>
</dbReference>
<proteinExistence type="predicted"/>
<dbReference type="SMART" id="SM00822">
    <property type="entry name" value="PKS_KR"/>
    <property type="match status" value="1"/>
</dbReference>
<comment type="caution">
    <text evidence="13">The sequence shown here is derived from an EMBL/GenBank/DDBJ whole genome shotgun (WGS) entry which is preliminary data.</text>
</comment>
<keyword evidence="2" id="KW-0596">Phosphopantetheine</keyword>
<feature type="domain" description="PKS/mFAS DH" evidence="12">
    <location>
        <begin position="31"/>
        <end position="311"/>
    </location>
</feature>
<dbReference type="PROSITE" id="PS00606">
    <property type="entry name" value="KS3_1"/>
    <property type="match status" value="1"/>
</dbReference>
<dbReference type="InterPro" id="IPR049900">
    <property type="entry name" value="PKS_mFAS_DH"/>
</dbReference>
<dbReference type="PANTHER" id="PTHR43775">
    <property type="entry name" value="FATTY ACID SYNTHASE"/>
    <property type="match status" value="1"/>
</dbReference>
<dbReference type="Pfam" id="PF22953">
    <property type="entry name" value="SpnB_Rossmann"/>
    <property type="match status" value="1"/>
</dbReference>
<reference evidence="13 14" key="1">
    <citation type="submission" date="2019-11" db="EMBL/GenBank/DDBJ databases">
        <authorList>
            <person name="Ay H."/>
        </authorList>
    </citation>
    <scope>NUCLEOTIDE SEQUENCE [LARGE SCALE GENOMIC DNA]</scope>
    <source>
        <strain evidence="13 14">BG9H</strain>
    </source>
</reference>
<accession>A0ABS6YVB9</accession>
<name>A0ABS6YVB9_9ACTN</name>
<dbReference type="InterPro" id="IPR042104">
    <property type="entry name" value="PKS_dehydratase_sf"/>
</dbReference>
<dbReference type="InterPro" id="IPR018201">
    <property type="entry name" value="Ketoacyl_synth_AS"/>
</dbReference>
<dbReference type="Pfam" id="PF08659">
    <property type="entry name" value="KR"/>
    <property type="match status" value="1"/>
</dbReference>
<dbReference type="PROSITE" id="PS52004">
    <property type="entry name" value="KS3_2"/>
    <property type="match status" value="1"/>
</dbReference>
<dbReference type="SMART" id="SM00823">
    <property type="entry name" value="PKS_PP"/>
    <property type="match status" value="1"/>
</dbReference>
<evidence type="ECO:0000313" key="14">
    <source>
        <dbReference type="Proteomes" id="UP001197114"/>
    </source>
</evidence>
<dbReference type="PANTHER" id="PTHR43775:SF51">
    <property type="entry name" value="INACTIVE PHENOLPHTHIOCEROL SYNTHESIS POLYKETIDE SYNTHASE TYPE I PKS1-RELATED"/>
    <property type="match status" value="1"/>
</dbReference>
<feature type="active site" description="Proton donor; for dehydratase activity" evidence="8">
    <location>
        <position position="230"/>
    </location>
</feature>
<evidence type="ECO:0000256" key="5">
    <source>
        <dbReference type="ARBA" id="ARBA00023194"/>
    </source>
</evidence>
<dbReference type="SUPFAM" id="SSF52151">
    <property type="entry name" value="FabD/lysophospholipase-like"/>
    <property type="match status" value="1"/>
</dbReference>
<evidence type="ECO:0000259" key="12">
    <source>
        <dbReference type="PROSITE" id="PS52019"/>
    </source>
</evidence>
<dbReference type="InterPro" id="IPR014031">
    <property type="entry name" value="Ketoacyl_synth_C"/>
</dbReference>
<dbReference type="InterPro" id="IPR016039">
    <property type="entry name" value="Thiolase-like"/>
</dbReference>
<evidence type="ECO:0000256" key="3">
    <source>
        <dbReference type="ARBA" id="ARBA00022553"/>
    </source>
</evidence>
<dbReference type="InterPro" id="IPR050091">
    <property type="entry name" value="PKS_NRPS_Biosynth_Enz"/>
</dbReference>
<feature type="domain" description="Ketosynthase family 3 (KS3)" evidence="11">
    <location>
        <begin position="923"/>
        <end position="1349"/>
    </location>
</feature>
<dbReference type="InterPro" id="IPR049551">
    <property type="entry name" value="PKS_DH_C"/>
</dbReference>
<dbReference type="InterPro" id="IPR006162">
    <property type="entry name" value="Ppantetheine_attach_site"/>
</dbReference>
<dbReference type="InterPro" id="IPR057326">
    <property type="entry name" value="KR_dom"/>
</dbReference>
<feature type="non-terminal residue" evidence="13">
    <location>
        <position position="1"/>
    </location>
</feature>
<keyword evidence="14" id="KW-1185">Reference proteome</keyword>
<dbReference type="InterPro" id="IPR032821">
    <property type="entry name" value="PKS_assoc"/>
</dbReference>
<evidence type="ECO:0000259" key="10">
    <source>
        <dbReference type="PROSITE" id="PS50075"/>
    </source>
</evidence>
<evidence type="ECO:0000256" key="2">
    <source>
        <dbReference type="ARBA" id="ARBA00022450"/>
    </source>
</evidence>
<evidence type="ECO:0000313" key="13">
    <source>
        <dbReference type="EMBL" id="MBW5425365.1"/>
    </source>
</evidence>
<dbReference type="SUPFAM" id="SSF53901">
    <property type="entry name" value="Thiolase-like"/>
    <property type="match status" value="1"/>
</dbReference>
<feature type="active site" description="Proton acceptor; for dehydratase activity" evidence="8">
    <location>
        <position position="63"/>
    </location>
</feature>
<evidence type="ECO:0000256" key="9">
    <source>
        <dbReference type="SAM" id="MobiDB-lite"/>
    </source>
</evidence>
<dbReference type="SMART" id="SM00826">
    <property type="entry name" value="PKS_DH"/>
    <property type="match status" value="1"/>
</dbReference>
<feature type="region of interest" description="Disordered" evidence="9">
    <location>
        <begin position="1351"/>
        <end position="1380"/>
    </location>
</feature>
<dbReference type="InterPro" id="IPR013968">
    <property type="entry name" value="PKS_KR"/>
</dbReference>
<dbReference type="InterPro" id="IPR014043">
    <property type="entry name" value="Acyl_transferase_dom"/>
</dbReference>
<dbReference type="SUPFAM" id="SSF51735">
    <property type="entry name" value="NAD(P)-binding Rossmann-fold domains"/>
    <property type="match status" value="2"/>
</dbReference>
<dbReference type="CDD" id="cd00833">
    <property type="entry name" value="PKS"/>
    <property type="match status" value="1"/>
</dbReference>
<keyword evidence="6" id="KW-0511">Multifunctional enzyme</keyword>
<organism evidence="13 14">
    <name type="scientific">Streptomyces anatolicus</name>
    <dbReference type="NCBI Taxonomy" id="2675858"/>
    <lineage>
        <taxon>Bacteria</taxon>
        <taxon>Bacillati</taxon>
        <taxon>Actinomycetota</taxon>
        <taxon>Actinomycetes</taxon>
        <taxon>Kitasatosporales</taxon>
        <taxon>Streptomycetaceae</taxon>
        <taxon>Streptomyces</taxon>
    </lineage>
</organism>
<dbReference type="PROSITE" id="PS00012">
    <property type="entry name" value="PHOSPHOPANTETHEINE"/>
    <property type="match status" value="1"/>
</dbReference>
<feature type="region of interest" description="C-terminal hotdog fold" evidence="8">
    <location>
        <begin position="169"/>
        <end position="311"/>
    </location>
</feature>
<dbReference type="Pfam" id="PF00550">
    <property type="entry name" value="PP-binding"/>
    <property type="match status" value="1"/>
</dbReference>
<gene>
    <name evidence="13" type="ORF">GKQ77_28040</name>
</gene>
<dbReference type="Pfam" id="PF02801">
    <property type="entry name" value="Ketoacyl-synt_C"/>
    <property type="match status" value="1"/>
</dbReference>
<dbReference type="CDD" id="cd08956">
    <property type="entry name" value="KR_3_FAS_SDR_x"/>
    <property type="match status" value="1"/>
</dbReference>
<dbReference type="PROSITE" id="PS52019">
    <property type="entry name" value="PKS_MFAS_DH"/>
    <property type="match status" value="1"/>
</dbReference>